<dbReference type="Gene3D" id="3.30.70.1630">
    <property type="match status" value="1"/>
</dbReference>
<dbReference type="InterPro" id="IPR045179">
    <property type="entry name" value="YgfZ/GcvT"/>
</dbReference>
<evidence type="ECO:0000313" key="2">
    <source>
        <dbReference type="Proteomes" id="UP000005835"/>
    </source>
</evidence>
<proteinExistence type="predicted"/>
<dbReference type="AlphaFoldDB" id="K1JS21"/>
<dbReference type="HOGENOM" id="CLU_007884_6_2_4"/>
<dbReference type="Gene3D" id="2.40.30.160">
    <property type="match status" value="1"/>
</dbReference>
<keyword evidence="2" id="KW-1185">Reference proteome</keyword>
<dbReference type="NCBIfam" id="TIGR03317">
    <property type="entry name" value="ygfZ_signature"/>
    <property type="match status" value="1"/>
</dbReference>
<evidence type="ECO:0000313" key="1">
    <source>
        <dbReference type="EMBL" id="EKB30492.1"/>
    </source>
</evidence>
<reference evidence="1 2" key="1">
    <citation type="submission" date="2012-05" db="EMBL/GenBank/DDBJ databases">
        <title>The Genome Sequence of Sutterella wadsworthensis 2_1_59BFAA.</title>
        <authorList>
            <consortium name="The Broad Institute Genome Sequencing Platform"/>
            <person name="Earl A."/>
            <person name="Ward D."/>
            <person name="Feldgarden M."/>
            <person name="Gevers D."/>
            <person name="Daigneault M."/>
            <person name="Strauss J."/>
            <person name="Allen-Vercoe E."/>
            <person name="Walker B."/>
            <person name="Young S.K."/>
            <person name="Zeng Q."/>
            <person name="Gargeya S."/>
            <person name="Fitzgerald M."/>
            <person name="Haas B."/>
            <person name="Abouelleil A."/>
            <person name="Alvarado L."/>
            <person name="Arachchi H.M."/>
            <person name="Berlin A.M."/>
            <person name="Chapman S.B."/>
            <person name="Goldberg J."/>
            <person name="Griggs A."/>
            <person name="Gujja S."/>
            <person name="Hansen M."/>
            <person name="Howarth C."/>
            <person name="Imamovic A."/>
            <person name="Larimer J."/>
            <person name="McCowen C."/>
            <person name="Montmayeur A."/>
            <person name="Murphy C."/>
            <person name="Neiman D."/>
            <person name="Pearson M."/>
            <person name="Priest M."/>
            <person name="Roberts A."/>
            <person name="Saif S."/>
            <person name="Shea T."/>
            <person name="Sisk P."/>
            <person name="Sykes S."/>
            <person name="Wortman J."/>
            <person name="Nusbaum C."/>
            <person name="Birren B."/>
        </authorList>
    </citation>
    <scope>NUCLEOTIDE SEQUENCE [LARGE SCALE GENOMIC DNA]</scope>
    <source>
        <strain evidence="1 2">2_1_59BFAA</strain>
    </source>
</reference>
<dbReference type="Gene3D" id="3.30.70.1400">
    <property type="entry name" value="Aminomethyltransferase beta-barrel domains"/>
    <property type="match status" value="1"/>
</dbReference>
<sequence length="329" mass="34415">MNCNANACTTADAGDDAGRFALTTTAPCCRVTEYGLMRVSGKDAVTFLHGQFTNAVTGLADEVRNAGYCTPKGRLLATFRVWMDGDDVMMLVPKAVAPAFFKRLRMYVLRADVTFTCTGGDVVMTGVPAGAEAFLEAAGLPVPAPSRVVRHDGLVIVDAEPASKVEGFCAGGRRALIIAPKDDARFADASTDSALWWASEIAAGKTTVWPGSRELFVPQAVNYELSGGVVFNKGCYPGQEVVSRVQHIGETSRRAAFGLVAGTEAPLPGASVYCDGAEAGFVTQAVAGEISTLVAFSSLRSALTGRLTLTPEGAPISILPLPYKIPSAA</sequence>
<protein>
    <submittedName>
        <fullName evidence="1">Folate-binding protein YgfZ</fullName>
    </submittedName>
</protein>
<dbReference type="EMBL" id="ADMG01000041">
    <property type="protein sequence ID" value="EKB30492.1"/>
    <property type="molecule type" value="Genomic_DNA"/>
</dbReference>
<dbReference type="eggNOG" id="COG0354">
    <property type="taxonomic scope" value="Bacteria"/>
</dbReference>
<dbReference type="GO" id="GO:0016226">
    <property type="term" value="P:iron-sulfur cluster assembly"/>
    <property type="evidence" value="ECO:0007669"/>
    <property type="project" value="TreeGrafter"/>
</dbReference>
<dbReference type="PANTHER" id="PTHR22602:SF0">
    <property type="entry name" value="TRANSFERASE CAF17, MITOCHONDRIAL-RELATED"/>
    <property type="match status" value="1"/>
</dbReference>
<dbReference type="PATRIC" id="fig|742823.3.peg.1900"/>
<dbReference type="InterPro" id="IPR017703">
    <property type="entry name" value="YgfZ/GCV_T_CS"/>
</dbReference>
<name>K1JS21_9BURK</name>
<dbReference type="RefSeq" id="WP_005436453.1">
    <property type="nucleotide sequence ID" value="NZ_JH815519.1"/>
</dbReference>
<accession>K1JS21</accession>
<gene>
    <name evidence="1" type="ORF">HMPREF9465_01906</name>
</gene>
<dbReference type="PANTHER" id="PTHR22602">
    <property type="entry name" value="TRANSFERASE CAF17, MITOCHONDRIAL-RELATED"/>
    <property type="match status" value="1"/>
</dbReference>
<dbReference type="SUPFAM" id="SSF103025">
    <property type="entry name" value="Folate-binding domain"/>
    <property type="match status" value="1"/>
</dbReference>
<organism evidence="1 2">
    <name type="scientific">Sutterella wadsworthensis 2_1_59BFAA</name>
    <dbReference type="NCBI Taxonomy" id="742823"/>
    <lineage>
        <taxon>Bacteria</taxon>
        <taxon>Pseudomonadati</taxon>
        <taxon>Pseudomonadota</taxon>
        <taxon>Betaproteobacteria</taxon>
        <taxon>Burkholderiales</taxon>
        <taxon>Sutterellaceae</taxon>
        <taxon>Sutterella</taxon>
    </lineage>
</organism>
<dbReference type="STRING" id="742823.HMPREF9465_01906"/>
<dbReference type="OrthoDB" id="9796287at2"/>
<dbReference type="Proteomes" id="UP000005835">
    <property type="component" value="Unassembled WGS sequence"/>
</dbReference>
<comment type="caution">
    <text evidence="1">The sequence shown here is derived from an EMBL/GenBank/DDBJ whole genome shotgun (WGS) entry which is preliminary data.</text>
</comment>